<feature type="compositionally biased region" description="Gly residues" evidence="1">
    <location>
        <begin position="91"/>
        <end position="104"/>
    </location>
</feature>
<keyword evidence="3" id="KW-1185">Reference proteome</keyword>
<feature type="compositionally biased region" description="Acidic residues" evidence="1">
    <location>
        <begin position="249"/>
        <end position="267"/>
    </location>
</feature>
<sequence length="345" mass="36519">MEVVWVVDNRACGDVVVACRGPSSGRDGAGRAGCLTFIAGLQELQAGLGRRQELFLRHVRPDLWLWRSLFLPHIKMEVVVALRGAQRHPEGPGGARAVQGGGTGQRHLRRRREVGSRLGGGRASVTVGAWRGGGVTVVVVVVRETKREEVGVYLRKALLGCGEEEEEEAEGREVVVTGVCVVVTVGPCVVRVARPGERVVTTEGRVSVVITPGRVVAVRRLLKVLPPRPYRGKEGGVLLTARLTGGSSAEEDGEGTKEEDTEEEGGGEPEMVGGEAKDGGEEEGGGVLEAVRRGGASVAASETKESGGRVWPEDMLARCCMGVVVYVPVKVLAEAVVAVVVEERC</sequence>
<name>A0A5B7E5V7_PORTR</name>
<gene>
    <name evidence="2" type="ORF">E2C01_022630</name>
</gene>
<protein>
    <submittedName>
        <fullName evidence="2">Uncharacterized protein</fullName>
    </submittedName>
</protein>
<dbReference type="AlphaFoldDB" id="A0A5B7E5V7"/>
<feature type="region of interest" description="Disordered" evidence="1">
    <location>
        <begin position="88"/>
        <end position="114"/>
    </location>
</feature>
<evidence type="ECO:0000256" key="1">
    <source>
        <dbReference type="SAM" id="MobiDB-lite"/>
    </source>
</evidence>
<dbReference type="Proteomes" id="UP000324222">
    <property type="component" value="Unassembled WGS sequence"/>
</dbReference>
<organism evidence="2 3">
    <name type="scientific">Portunus trituberculatus</name>
    <name type="common">Swimming crab</name>
    <name type="synonym">Neptunus trituberculatus</name>
    <dbReference type="NCBI Taxonomy" id="210409"/>
    <lineage>
        <taxon>Eukaryota</taxon>
        <taxon>Metazoa</taxon>
        <taxon>Ecdysozoa</taxon>
        <taxon>Arthropoda</taxon>
        <taxon>Crustacea</taxon>
        <taxon>Multicrustacea</taxon>
        <taxon>Malacostraca</taxon>
        <taxon>Eumalacostraca</taxon>
        <taxon>Eucarida</taxon>
        <taxon>Decapoda</taxon>
        <taxon>Pleocyemata</taxon>
        <taxon>Brachyura</taxon>
        <taxon>Eubrachyura</taxon>
        <taxon>Portunoidea</taxon>
        <taxon>Portunidae</taxon>
        <taxon>Portuninae</taxon>
        <taxon>Portunus</taxon>
    </lineage>
</organism>
<dbReference type="EMBL" id="VSRR010002065">
    <property type="protein sequence ID" value="MPC29400.1"/>
    <property type="molecule type" value="Genomic_DNA"/>
</dbReference>
<evidence type="ECO:0000313" key="3">
    <source>
        <dbReference type="Proteomes" id="UP000324222"/>
    </source>
</evidence>
<reference evidence="2 3" key="1">
    <citation type="submission" date="2019-05" db="EMBL/GenBank/DDBJ databases">
        <title>Another draft genome of Portunus trituberculatus and its Hox gene families provides insights of decapod evolution.</title>
        <authorList>
            <person name="Jeong J.-H."/>
            <person name="Song I."/>
            <person name="Kim S."/>
            <person name="Choi T."/>
            <person name="Kim D."/>
            <person name="Ryu S."/>
            <person name="Kim W."/>
        </authorList>
    </citation>
    <scope>NUCLEOTIDE SEQUENCE [LARGE SCALE GENOMIC DNA]</scope>
    <source>
        <tissue evidence="2">Muscle</tissue>
    </source>
</reference>
<comment type="caution">
    <text evidence="2">The sequence shown here is derived from an EMBL/GenBank/DDBJ whole genome shotgun (WGS) entry which is preliminary data.</text>
</comment>
<proteinExistence type="predicted"/>
<accession>A0A5B7E5V7</accession>
<feature type="region of interest" description="Disordered" evidence="1">
    <location>
        <begin position="242"/>
        <end position="285"/>
    </location>
</feature>
<evidence type="ECO:0000313" key="2">
    <source>
        <dbReference type="EMBL" id="MPC29400.1"/>
    </source>
</evidence>